<reference evidence="1 2" key="1">
    <citation type="submission" date="2013-12" db="EMBL/GenBank/DDBJ databases">
        <title>Draft genome of the parsitic nematode Ancylostoma duodenale.</title>
        <authorList>
            <person name="Mitreva M."/>
        </authorList>
    </citation>
    <scope>NUCLEOTIDE SEQUENCE [LARGE SCALE GENOMIC DNA]</scope>
    <source>
        <strain evidence="1 2">Zhejiang</strain>
    </source>
</reference>
<evidence type="ECO:0000313" key="2">
    <source>
        <dbReference type="Proteomes" id="UP000054047"/>
    </source>
</evidence>
<name>A0A0C2H2J7_9BILA</name>
<dbReference type="OrthoDB" id="5897054at2759"/>
<dbReference type="AlphaFoldDB" id="A0A0C2H2J7"/>
<dbReference type="Proteomes" id="UP000054047">
    <property type="component" value="Unassembled WGS sequence"/>
</dbReference>
<evidence type="ECO:0000313" key="1">
    <source>
        <dbReference type="EMBL" id="KIH63661.1"/>
    </source>
</evidence>
<gene>
    <name evidence="1" type="ORF">ANCDUO_06037</name>
</gene>
<dbReference type="EMBL" id="KN728518">
    <property type="protein sequence ID" value="KIH63661.1"/>
    <property type="molecule type" value="Genomic_DNA"/>
</dbReference>
<sequence>MAPRKTKDDSASNHPPAWLEPILTRITWVGIDERIDDSATAAFDREALKEVLEMKTSWQNGVAGTLMFIATHRFAIFPAATALA</sequence>
<organism evidence="1 2">
    <name type="scientific">Ancylostoma duodenale</name>
    <dbReference type="NCBI Taxonomy" id="51022"/>
    <lineage>
        <taxon>Eukaryota</taxon>
        <taxon>Metazoa</taxon>
        <taxon>Ecdysozoa</taxon>
        <taxon>Nematoda</taxon>
        <taxon>Chromadorea</taxon>
        <taxon>Rhabditida</taxon>
        <taxon>Rhabditina</taxon>
        <taxon>Rhabditomorpha</taxon>
        <taxon>Strongyloidea</taxon>
        <taxon>Ancylostomatidae</taxon>
        <taxon>Ancylostomatinae</taxon>
        <taxon>Ancylostoma</taxon>
    </lineage>
</organism>
<keyword evidence="2" id="KW-1185">Reference proteome</keyword>
<accession>A0A0C2H2J7</accession>
<proteinExistence type="predicted"/>
<protein>
    <submittedName>
        <fullName evidence="1">Uncharacterized protein</fullName>
    </submittedName>
</protein>